<evidence type="ECO:0000313" key="4">
    <source>
        <dbReference type="Proteomes" id="UP000500686"/>
    </source>
</evidence>
<organism evidence="3 4">
    <name type="scientific">Mycoplasma miroungigenitalium</name>
    <dbReference type="NCBI Taxonomy" id="754515"/>
    <lineage>
        <taxon>Bacteria</taxon>
        <taxon>Bacillati</taxon>
        <taxon>Mycoplasmatota</taxon>
        <taxon>Mollicutes</taxon>
        <taxon>Mycoplasmataceae</taxon>
        <taxon>Mycoplasma</taxon>
    </lineage>
</organism>
<dbReference type="EMBL" id="CP053096">
    <property type="protein sequence ID" value="QJR43498.1"/>
    <property type="molecule type" value="Genomic_DNA"/>
</dbReference>
<dbReference type="GO" id="GO:0003676">
    <property type="term" value="F:nucleic acid binding"/>
    <property type="evidence" value="ECO:0007669"/>
    <property type="project" value="InterPro"/>
</dbReference>
<dbReference type="InterPro" id="IPR029063">
    <property type="entry name" value="SAM-dependent_MTases_sf"/>
</dbReference>
<dbReference type="InterPro" id="IPR004398">
    <property type="entry name" value="RNA_MeTrfase_RsmD"/>
</dbReference>
<protein>
    <submittedName>
        <fullName evidence="3">16S rRNA (Guanine(966)-N(2))-methyltransferase RsmD</fullName>
        <ecNumber evidence="3">2.1.1.171</ecNumber>
    </submittedName>
</protein>
<dbReference type="PANTHER" id="PTHR43542">
    <property type="entry name" value="METHYLTRANSFERASE"/>
    <property type="match status" value="1"/>
</dbReference>
<dbReference type="PANTHER" id="PTHR43542:SF1">
    <property type="entry name" value="METHYLTRANSFERASE"/>
    <property type="match status" value="1"/>
</dbReference>
<dbReference type="NCBIfam" id="TIGR00095">
    <property type="entry name" value="16S rRNA (guanine(966)-N(2))-methyltransferase RsmD"/>
    <property type="match status" value="1"/>
</dbReference>
<accession>A0A6M4JB67</accession>
<evidence type="ECO:0000256" key="1">
    <source>
        <dbReference type="ARBA" id="ARBA00022603"/>
    </source>
</evidence>
<proteinExistence type="predicted"/>
<dbReference type="SUPFAM" id="SSF53335">
    <property type="entry name" value="S-adenosyl-L-methionine-dependent methyltransferases"/>
    <property type="match status" value="1"/>
</dbReference>
<dbReference type="Gene3D" id="3.40.50.150">
    <property type="entry name" value="Vaccinia Virus protein VP39"/>
    <property type="match status" value="1"/>
</dbReference>
<dbReference type="PROSITE" id="PS00092">
    <property type="entry name" value="N6_MTASE"/>
    <property type="match status" value="1"/>
</dbReference>
<dbReference type="CDD" id="cd02440">
    <property type="entry name" value="AdoMet_MTases"/>
    <property type="match status" value="1"/>
</dbReference>
<sequence>MLRIISGKYRRLLIQQPKTDLTRPTKDNIREAIFNSLRFELEDTIVLDLFAGSGAMGIESLSNNAMKAYFVDINKEAIKTINENLNNLKIHNAEVYKMSAIEFLKTKTGRNFDFIFIDPPYQEYHLLNQCLNLISTNNFLNDLGYLIIETDDINKIIIPENMLIQKTKQYGKTTILFVSNNI</sequence>
<dbReference type="Pfam" id="PF03602">
    <property type="entry name" value="Cons_hypoth95"/>
    <property type="match status" value="1"/>
</dbReference>
<dbReference type="KEGG" id="mmir:HLA87_01705"/>
<evidence type="ECO:0000256" key="2">
    <source>
        <dbReference type="ARBA" id="ARBA00022679"/>
    </source>
</evidence>
<dbReference type="AlphaFoldDB" id="A0A6M4JB67"/>
<dbReference type="PIRSF" id="PIRSF004553">
    <property type="entry name" value="CHP00095"/>
    <property type="match status" value="1"/>
</dbReference>
<evidence type="ECO:0000313" key="3">
    <source>
        <dbReference type="EMBL" id="QJR43498.1"/>
    </source>
</evidence>
<dbReference type="GO" id="GO:0052913">
    <property type="term" value="F:16S rRNA (guanine(966)-N(2))-methyltransferase activity"/>
    <property type="evidence" value="ECO:0007669"/>
    <property type="project" value="UniProtKB-EC"/>
</dbReference>
<name>A0A6M4JB67_9MOLU</name>
<dbReference type="InterPro" id="IPR002052">
    <property type="entry name" value="DNA_methylase_N6_adenine_CS"/>
</dbReference>
<dbReference type="RefSeq" id="WP_171111305.1">
    <property type="nucleotide sequence ID" value="NZ_CP053096.1"/>
</dbReference>
<dbReference type="Proteomes" id="UP000500686">
    <property type="component" value="Chromosome"/>
</dbReference>
<gene>
    <name evidence="3" type="primary">rsmD</name>
    <name evidence="3" type="ORF">HLA87_01705</name>
</gene>
<dbReference type="EC" id="2.1.1.171" evidence="3"/>
<reference evidence="3 4" key="1">
    <citation type="submission" date="2020-05" db="EMBL/GenBank/DDBJ databases">
        <title>Novel Mycoplasma species detected in Mirounga angustirostris (northern elephant seal) from the USA.</title>
        <authorList>
            <person name="Volokhov D.V."/>
        </authorList>
    </citation>
    <scope>NUCLEOTIDE SEQUENCE [LARGE SCALE GENOMIC DNA]</scope>
    <source>
        <strain evidence="3 4">Mirounga ES2806-GEN</strain>
    </source>
</reference>
<keyword evidence="1 3" id="KW-0489">Methyltransferase</keyword>
<keyword evidence="2 3" id="KW-0808">Transferase</keyword>
<keyword evidence="4" id="KW-1185">Reference proteome</keyword>